<dbReference type="InterPro" id="IPR001387">
    <property type="entry name" value="Cro/C1-type_HTH"/>
</dbReference>
<dbReference type="InterPro" id="IPR010982">
    <property type="entry name" value="Lambda_DNA-bd_dom_sf"/>
</dbReference>
<keyword evidence="4" id="KW-1185">Reference proteome</keyword>
<evidence type="ECO:0000259" key="2">
    <source>
        <dbReference type="PROSITE" id="PS50943"/>
    </source>
</evidence>
<sequence>MAEFIHIVGEQIRKIRKLKGMTQERLAERFGLSFSYISDVERGTRNISLDSLGKIISALGVKPAKLFEDIEELPMHFGSDEIRTKIEYLNALLSGRQVDEVDFVINVAREFLNTIDRKKR</sequence>
<dbReference type="SMART" id="SM00530">
    <property type="entry name" value="HTH_XRE"/>
    <property type="match status" value="1"/>
</dbReference>
<dbReference type="PANTHER" id="PTHR46797">
    <property type="entry name" value="HTH-TYPE TRANSCRIPTIONAL REGULATOR"/>
    <property type="match status" value="1"/>
</dbReference>
<organism evidence="3 4">
    <name type="scientific">Paenibacillus validus</name>
    <dbReference type="NCBI Taxonomy" id="44253"/>
    <lineage>
        <taxon>Bacteria</taxon>
        <taxon>Bacillati</taxon>
        <taxon>Bacillota</taxon>
        <taxon>Bacilli</taxon>
        <taxon>Bacillales</taxon>
        <taxon>Paenibacillaceae</taxon>
        <taxon>Paenibacillus</taxon>
    </lineage>
</organism>
<name>A0A7X3CUK7_9BACL</name>
<accession>A0A7X3CUK7</accession>
<dbReference type="Proteomes" id="UP000450917">
    <property type="component" value="Unassembled WGS sequence"/>
</dbReference>
<dbReference type="GO" id="GO:0003700">
    <property type="term" value="F:DNA-binding transcription factor activity"/>
    <property type="evidence" value="ECO:0007669"/>
    <property type="project" value="TreeGrafter"/>
</dbReference>
<dbReference type="PANTHER" id="PTHR46797:SF1">
    <property type="entry name" value="METHYLPHOSPHONATE SYNTHASE"/>
    <property type="match status" value="1"/>
</dbReference>
<dbReference type="RefSeq" id="WP_141333859.1">
    <property type="nucleotide sequence ID" value="NZ_WNZX01000029.1"/>
</dbReference>
<feature type="domain" description="HTH cro/C1-type" evidence="2">
    <location>
        <begin position="12"/>
        <end position="66"/>
    </location>
</feature>
<dbReference type="PROSITE" id="PS50943">
    <property type="entry name" value="HTH_CROC1"/>
    <property type="match status" value="1"/>
</dbReference>
<dbReference type="EMBL" id="WNZX01000029">
    <property type="protein sequence ID" value="MUG73612.1"/>
    <property type="molecule type" value="Genomic_DNA"/>
</dbReference>
<comment type="caution">
    <text evidence="3">The sequence shown here is derived from an EMBL/GenBank/DDBJ whole genome shotgun (WGS) entry which is preliminary data.</text>
</comment>
<protein>
    <submittedName>
        <fullName evidence="3">Helix-turn-helix domain-containing protein</fullName>
    </submittedName>
</protein>
<dbReference type="AlphaFoldDB" id="A0A7X3CUK7"/>
<dbReference type="Pfam" id="PF01381">
    <property type="entry name" value="HTH_3"/>
    <property type="match status" value="1"/>
</dbReference>
<keyword evidence="1" id="KW-0238">DNA-binding</keyword>
<evidence type="ECO:0000313" key="3">
    <source>
        <dbReference type="EMBL" id="MUG73612.1"/>
    </source>
</evidence>
<reference evidence="3 4" key="1">
    <citation type="submission" date="2019-11" db="EMBL/GenBank/DDBJ databases">
        <title>Draft genome sequences of five Paenibacillus species of dairy origin.</title>
        <authorList>
            <person name="Olajide A.M."/>
            <person name="Chen S."/>
            <person name="Lapointe G."/>
        </authorList>
    </citation>
    <scope>NUCLEOTIDE SEQUENCE [LARGE SCALE GENOMIC DNA]</scope>
    <source>
        <strain evidence="3 4">2CS3</strain>
    </source>
</reference>
<dbReference type="Gene3D" id="1.10.260.40">
    <property type="entry name" value="lambda repressor-like DNA-binding domains"/>
    <property type="match status" value="1"/>
</dbReference>
<gene>
    <name evidence="3" type="ORF">GNP93_23595</name>
</gene>
<dbReference type="GO" id="GO:0005829">
    <property type="term" value="C:cytosol"/>
    <property type="evidence" value="ECO:0007669"/>
    <property type="project" value="TreeGrafter"/>
</dbReference>
<dbReference type="SUPFAM" id="SSF47413">
    <property type="entry name" value="lambda repressor-like DNA-binding domains"/>
    <property type="match status" value="1"/>
</dbReference>
<evidence type="ECO:0000313" key="4">
    <source>
        <dbReference type="Proteomes" id="UP000450917"/>
    </source>
</evidence>
<proteinExistence type="predicted"/>
<dbReference type="InterPro" id="IPR050807">
    <property type="entry name" value="TransReg_Diox_bact_type"/>
</dbReference>
<dbReference type="CDD" id="cd00093">
    <property type="entry name" value="HTH_XRE"/>
    <property type="match status" value="1"/>
</dbReference>
<evidence type="ECO:0000256" key="1">
    <source>
        <dbReference type="ARBA" id="ARBA00023125"/>
    </source>
</evidence>
<dbReference type="GO" id="GO:0003677">
    <property type="term" value="F:DNA binding"/>
    <property type="evidence" value="ECO:0007669"/>
    <property type="project" value="UniProtKB-KW"/>
</dbReference>